<dbReference type="EMBL" id="JAUYVI010000001">
    <property type="protein sequence ID" value="MDQ7246214.1"/>
    <property type="molecule type" value="Genomic_DNA"/>
</dbReference>
<sequence>MDDPETAPEIPTAPEPAIAGTPIGQRKPDAIADPITDPDIPELQDRRRPMP</sequence>
<comment type="caution">
    <text evidence="2">The sequence shown here is derived from an EMBL/GenBank/DDBJ whole genome shotgun (WGS) entry which is preliminary data.</text>
</comment>
<feature type="compositionally biased region" description="Low complexity" evidence="1">
    <location>
        <begin position="7"/>
        <end position="24"/>
    </location>
</feature>
<organism evidence="2 3">
    <name type="scientific">Dongia sedimenti</name>
    <dbReference type="NCBI Taxonomy" id="3064282"/>
    <lineage>
        <taxon>Bacteria</taxon>
        <taxon>Pseudomonadati</taxon>
        <taxon>Pseudomonadota</taxon>
        <taxon>Alphaproteobacteria</taxon>
        <taxon>Rhodospirillales</taxon>
        <taxon>Dongiaceae</taxon>
        <taxon>Dongia</taxon>
    </lineage>
</organism>
<dbReference type="Proteomes" id="UP001230156">
    <property type="component" value="Unassembled WGS sequence"/>
</dbReference>
<dbReference type="RefSeq" id="WP_379953589.1">
    <property type="nucleotide sequence ID" value="NZ_JAUYVI010000001.1"/>
</dbReference>
<gene>
    <name evidence="2" type="ORF">Q8A70_00990</name>
</gene>
<protein>
    <submittedName>
        <fullName evidence="2">Uncharacterized protein</fullName>
    </submittedName>
</protein>
<evidence type="ECO:0000313" key="3">
    <source>
        <dbReference type="Proteomes" id="UP001230156"/>
    </source>
</evidence>
<evidence type="ECO:0000256" key="1">
    <source>
        <dbReference type="SAM" id="MobiDB-lite"/>
    </source>
</evidence>
<proteinExistence type="predicted"/>
<reference evidence="3" key="1">
    <citation type="submission" date="2023-08" db="EMBL/GenBank/DDBJ databases">
        <title>Rhodospirillaceae gen. nov., a novel taxon isolated from the Yangtze River Yuezi River estuary sludge.</title>
        <authorList>
            <person name="Ruan L."/>
        </authorList>
    </citation>
    <scope>NUCLEOTIDE SEQUENCE [LARGE SCALE GENOMIC DNA]</scope>
    <source>
        <strain evidence="3">R-7</strain>
    </source>
</reference>
<name>A0ABU0YEU2_9PROT</name>
<keyword evidence="3" id="KW-1185">Reference proteome</keyword>
<accession>A0ABU0YEU2</accession>
<feature type="region of interest" description="Disordered" evidence="1">
    <location>
        <begin position="1"/>
        <end position="51"/>
    </location>
</feature>
<evidence type="ECO:0000313" key="2">
    <source>
        <dbReference type="EMBL" id="MDQ7246214.1"/>
    </source>
</evidence>